<dbReference type="SUPFAM" id="SSF53254">
    <property type="entry name" value="Phosphoglycerate mutase-like"/>
    <property type="match status" value="1"/>
</dbReference>
<dbReference type="Gene3D" id="3.40.50.1240">
    <property type="entry name" value="Phosphoglycerate mutase-like"/>
    <property type="match status" value="1"/>
</dbReference>
<dbReference type="EMBL" id="JAAAMV010000028">
    <property type="protein sequence ID" value="NBD27514.1"/>
    <property type="molecule type" value="Genomic_DNA"/>
</dbReference>
<keyword evidence="2" id="KW-1185">Reference proteome</keyword>
<dbReference type="InterPro" id="IPR029033">
    <property type="entry name" value="His_PPase_superfam"/>
</dbReference>
<dbReference type="Pfam" id="PF00300">
    <property type="entry name" value="His_Phos_1"/>
    <property type="match status" value="1"/>
</dbReference>
<dbReference type="Proteomes" id="UP000665561">
    <property type="component" value="Unassembled WGS sequence"/>
</dbReference>
<accession>A0ABW9XY00</accession>
<evidence type="ECO:0000313" key="2">
    <source>
        <dbReference type="Proteomes" id="UP000665561"/>
    </source>
</evidence>
<gene>
    <name evidence="1" type="ORF">GT019_26885</name>
</gene>
<organism evidence="1 2">
    <name type="scientific">Paenibacillus glycinis</name>
    <dbReference type="NCBI Taxonomy" id="2697035"/>
    <lineage>
        <taxon>Bacteria</taxon>
        <taxon>Bacillati</taxon>
        <taxon>Bacillota</taxon>
        <taxon>Bacilli</taxon>
        <taxon>Bacillales</taxon>
        <taxon>Paenibacillaceae</taxon>
        <taxon>Paenibacillus</taxon>
    </lineage>
</organism>
<dbReference type="CDD" id="cd07067">
    <property type="entry name" value="HP_PGM_like"/>
    <property type="match status" value="1"/>
</dbReference>
<dbReference type="RefSeq" id="WP_161746538.1">
    <property type="nucleotide sequence ID" value="NZ_JAAAMV010000028.1"/>
</dbReference>
<dbReference type="InterPro" id="IPR013078">
    <property type="entry name" value="His_Pase_superF_clade-1"/>
</dbReference>
<reference evidence="1 2" key="1">
    <citation type="submission" date="2020-01" db="EMBL/GenBank/DDBJ databases">
        <title>Paenibacillus soybeanensis sp. nov. isolated from the nodules of soybean (Glycine max(L.) Merr).</title>
        <authorList>
            <person name="Wang H."/>
        </authorList>
    </citation>
    <scope>NUCLEOTIDE SEQUENCE [LARGE SCALE GENOMIC DNA]</scope>
    <source>
        <strain evidence="1 2">T1</strain>
    </source>
</reference>
<dbReference type="PANTHER" id="PTHR48100">
    <property type="entry name" value="BROAD-SPECIFICITY PHOSPHATASE YOR283W-RELATED"/>
    <property type="match status" value="1"/>
</dbReference>
<evidence type="ECO:0000313" key="1">
    <source>
        <dbReference type="EMBL" id="NBD27514.1"/>
    </source>
</evidence>
<dbReference type="SMART" id="SM00855">
    <property type="entry name" value="PGAM"/>
    <property type="match status" value="1"/>
</dbReference>
<dbReference type="InterPro" id="IPR050275">
    <property type="entry name" value="PGM_Phosphatase"/>
</dbReference>
<name>A0ABW9XY00_9BACL</name>
<dbReference type="PANTHER" id="PTHR48100:SF59">
    <property type="entry name" value="ADENOSYLCOBALAMIN_ALPHA-RIBAZOLE PHOSPHATASE"/>
    <property type="match status" value="1"/>
</dbReference>
<protein>
    <submittedName>
        <fullName evidence="1">Histidine phosphatase family protein</fullName>
    </submittedName>
</protein>
<proteinExistence type="predicted"/>
<sequence>MTTVLLLVRHAESDVRAGSDRARGLTANGRADARRLTEQLRQTPIDAVVSSPYARAVLTVQGIADERGLPVLPVEDLRERRLHGTDRLLPRAAFLEAVERSFADPDASLPGGESYREAQRRGAQAVRGLLDRFAGKTVAVGTHGNLLSMILQAWDARYDYAFWQSLTMPDVYRAEFKADSLLGVERLWT</sequence>
<comment type="caution">
    <text evidence="1">The sequence shown here is derived from an EMBL/GenBank/DDBJ whole genome shotgun (WGS) entry which is preliminary data.</text>
</comment>